<evidence type="ECO:0000256" key="1">
    <source>
        <dbReference type="ARBA" id="ARBA00006774"/>
    </source>
</evidence>
<dbReference type="Pfam" id="PF01960">
    <property type="entry name" value="ArgJ"/>
    <property type="match status" value="1"/>
</dbReference>
<evidence type="ECO:0000256" key="6">
    <source>
        <dbReference type="ARBA" id="ARBA00022813"/>
    </source>
</evidence>
<dbReference type="Gene3D" id="3.60.70.12">
    <property type="entry name" value="L-amino peptidase D-ALA esterase/amidase"/>
    <property type="match status" value="1"/>
</dbReference>
<dbReference type="Proteomes" id="UP000264719">
    <property type="component" value="Unassembled WGS sequence"/>
</dbReference>
<keyword evidence="7" id="KW-0012">Acyltransferase</keyword>
<dbReference type="GO" id="GO:0004042">
    <property type="term" value="F:L-glutamate N-acetyltransferase activity"/>
    <property type="evidence" value="ECO:0007669"/>
    <property type="project" value="TreeGrafter"/>
</dbReference>
<dbReference type="PANTHER" id="PTHR23100">
    <property type="entry name" value="ARGININE BIOSYNTHESIS BIFUNCTIONAL PROTEIN ARGJ"/>
    <property type="match status" value="1"/>
</dbReference>
<keyword evidence="6" id="KW-0068">Autocatalytic cleavage</keyword>
<dbReference type="HAMAP" id="MF_01106">
    <property type="entry name" value="ArgJ"/>
    <property type="match status" value="1"/>
</dbReference>
<reference evidence="8 9" key="1">
    <citation type="journal article" date="2018" name="Nat. Biotechnol.">
        <title>A standardized bacterial taxonomy based on genome phylogeny substantially revises the tree of life.</title>
        <authorList>
            <person name="Parks D.H."/>
            <person name="Chuvochina M."/>
            <person name="Waite D.W."/>
            <person name="Rinke C."/>
            <person name="Skarshewski A."/>
            <person name="Chaumeil P.A."/>
            <person name="Hugenholtz P."/>
        </authorList>
    </citation>
    <scope>NUCLEOTIDE SEQUENCE [LARGE SCALE GENOMIC DNA]</scope>
    <source>
        <strain evidence="8">UBA9169</strain>
    </source>
</reference>
<dbReference type="InterPro" id="IPR042195">
    <property type="entry name" value="ArgJ_beta_C"/>
</dbReference>
<dbReference type="PANTHER" id="PTHR23100:SF0">
    <property type="entry name" value="ARGININE BIOSYNTHESIS BIFUNCTIONAL PROTEIN ARGJ, MITOCHONDRIAL"/>
    <property type="match status" value="1"/>
</dbReference>
<protein>
    <submittedName>
        <fullName evidence="8">Bifunctional ornithine acetyltransferase/N-acetylglutamate synthase</fullName>
    </submittedName>
</protein>
<evidence type="ECO:0000256" key="2">
    <source>
        <dbReference type="ARBA" id="ARBA00011475"/>
    </source>
</evidence>
<gene>
    <name evidence="8" type="ORF">DCS45_03110</name>
</gene>
<feature type="non-terminal residue" evidence="8">
    <location>
        <position position="1"/>
    </location>
</feature>
<dbReference type="EMBL" id="DMVW01000032">
    <property type="protein sequence ID" value="HAR50853.1"/>
    <property type="molecule type" value="Genomic_DNA"/>
</dbReference>
<accession>A0A348W8J1</accession>
<evidence type="ECO:0000313" key="8">
    <source>
        <dbReference type="EMBL" id="HAR50853.1"/>
    </source>
</evidence>
<dbReference type="Gene3D" id="3.10.20.340">
    <property type="entry name" value="ArgJ beta chain, C-terminal domain"/>
    <property type="match status" value="1"/>
</dbReference>
<dbReference type="AlphaFoldDB" id="A0A348W8J1"/>
<name>A0A348W8J1_9RHOB</name>
<dbReference type="InterPro" id="IPR002813">
    <property type="entry name" value="Arg_biosynth_ArgJ"/>
</dbReference>
<comment type="caution">
    <text evidence="8">The sequence shown here is derived from an EMBL/GenBank/DDBJ whole genome shotgun (WGS) entry which is preliminary data.</text>
</comment>
<dbReference type="GO" id="GO:0004358">
    <property type="term" value="F:L-glutamate N-acetyltransferase activity, acting on acetyl-L-ornithine as donor"/>
    <property type="evidence" value="ECO:0007669"/>
    <property type="project" value="InterPro"/>
</dbReference>
<keyword evidence="3" id="KW-0055">Arginine biosynthesis</keyword>
<evidence type="ECO:0000256" key="3">
    <source>
        <dbReference type="ARBA" id="ARBA00022571"/>
    </source>
</evidence>
<proteinExistence type="inferred from homology"/>
<dbReference type="InterPro" id="IPR016117">
    <property type="entry name" value="ArgJ-like_dom_sf"/>
</dbReference>
<evidence type="ECO:0000256" key="4">
    <source>
        <dbReference type="ARBA" id="ARBA00022605"/>
    </source>
</evidence>
<comment type="subunit">
    <text evidence="2">Heterotetramer of two alpha and two beta chains.</text>
</comment>
<comment type="similarity">
    <text evidence="1">Belongs to the ArgJ family.</text>
</comment>
<evidence type="ECO:0000313" key="9">
    <source>
        <dbReference type="Proteomes" id="UP000264719"/>
    </source>
</evidence>
<keyword evidence="5 8" id="KW-0808">Transferase</keyword>
<dbReference type="GO" id="GO:0006592">
    <property type="term" value="P:ornithine biosynthetic process"/>
    <property type="evidence" value="ECO:0007669"/>
    <property type="project" value="TreeGrafter"/>
</dbReference>
<evidence type="ECO:0000256" key="7">
    <source>
        <dbReference type="ARBA" id="ARBA00023315"/>
    </source>
</evidence>
<dbReference type="GO" id="GO:0006526">
    <property type="term" value="P:L-arginine biosynthetic process"/>
    <property type="evidence" value="ECO:0007669"/>
    <property type="project" value="UniProtKB-KW"/>
</dbReference>
<keyword evidence="4" id="KW-0028">Amino-acid biosynthesis</keyword>
<evidence type="ECO:0000256" key="5">
    <source>
        <dbReference type="ARBA" id="ARBA00022679"/>
    </source>
</evidence>
<dbReference type="SUPFAM" id="SSF56266">
    <property type="entry name" value="DmpA/ArgJ-like"/>
    <property type="match status" value="1"/>
</dbReference>
<organism evidence="8 9">
    <name type="scientific">Roseovarius nubinhibens</name>
    <dbReference type="NCBI Taxonomy" id="314263"/>
    <lineage>
        <taxon>Bacteria</taxon>
        <taxon>Pseudomonadati</taxon>
        <taxon>Pseudomonadota</taxon>
        <taxon>Alphaproteobacteria</taxon>
        <taxon>Rhodobacterales</taxon>
        <taxon>Roseobacteraceae</taxon>
        <taxon>Roseovarius</taxon>
    </lineage>
</organism>
<sequence length="220" mass="23373">SGMIAPDMATMLVYIFTDAAADREVLQSMVSALNDQTFNCITVDSDTSTSDSLLMAATGTSGVRIDETSVGFMEALRRVMLDLAHQVVRDGEGATKFVEIAVTGASSDADARTHAMAIANSPLVKTAIAGEDANWGRIVMAVGKSGAPADRDTLSIWFGDILVANKGWVNPDYREEDAAAYMKGQELCIAVDLGLGGGKAHVWTCDLTHGYIDINADYRS</sequence>
<dbReference type="FunFam" id="3.10.20.340:FF:000001">
    <property type="entry name" value="Arginine biosynthesis bifunctional protein ArgJ, chloroplastic"/>
    <property type="match status" value="1"/>
</dbReference>